<evidence type="ECO:0000256" key="1">
    <source>
        <dbReference type="SAM" id="MobiDB-lite"/>
    </source>
</evidence>
<name>A0A5N5WTM3_9EURO</name>
<dbReference type="Pfam" id="PF14441">
    <property type="entry name" value="OTT_1508_deam"/>
    <property type="match status" value="1"/>
</dbReference>
<dbReference type="Proteomes" id="UP000326565">
    <property type="component" value="Unassembled WGS sequence"/>
</dbReference>
<keyword evidence="3" id="KW-1185">Reference proteome</keyword>
<dbReference type="InterPro" id="IPR027796">
    <property type="entry name" value="OTT_1508_deam-like"/>
</dbReference>
<feature type="region of interest" description="Disordered" evidence="1">
    <location>
        <begin position="424"/>
        <end position="443"/>
    </location>
</feature>
<dbReference type="AlphaFoldDB" id="A0A5N5WTM3"/>
<evidence type="ECO:0000313" key="3">
    <source>
        <dbReference type="Proteomes" id="UP000326565"/>
    </source>
</evidence>
<accession>A0A5N5WTM3</accession>
<dbReference type="OrthoDB" id="4851849at2759"/>
<gene>
    <name evidence="2" type="ORF">BDV29DRAFT_192891</name>
</gene>
<evidence type="ECO:0000313" key="2">
    <source>
        <dbReference type="EMBL" id="KAB8071928.1"/>
    </source>
</evidence>
<sequence length="544" mass="60741">MTSPLPDPLIMCAENTAIASLFHNIPLPPSSNLKDCISKGQYVLSFDQERKIAGVDYIPAVCIEEDSATGALNVILAVNKARVSDGNDVLLMYSFILSRDLMRSSRFLRRCLPVRNDSLSIKNQVLYIIVSVNLSEAVVLLIIRAKEARKLVDSWSRHQVTTPLIELVESIYRIQQIKRIQPIIDIIPNIYMDPSAKGSFVNIVGKVSRHREAARFLYRTAKKVPLARKMRTVPVYLPKEVFTTPSIKTYAPDLLDKITEASPKGRQQKLLKEICRVLGLSEQQARDQFCRQVKNILAQAKVHAEVQIIAYCESHSPLILLRVICSSEDACFLCNLFIKVYGKIYAPRSHGRLYPGWRLPCLPQIQEVNCTTFLSTQRKVLHPSPIESTLFTLPASGTTLLATTSLGGSDLTDVGLPTYKATSFRPEPDQVPDPTTRIQASSGPKNNAMILQCSRIFGSVSPEEISEPYSAGPLEIIIEEIAGSSSHFYHIKWLNDKEARKIRGAAFLVDIADIDEEITFCEHNPLYVTARGASLRLSWTSESC</sequence>
<dbReference type="EMBL" id="ML732259">
    <property type="protein sequence ID" value="KAB8071928.1"/>
    <property type="molecule type" value="Genomic_DNA"/>
</dbReference>
<protein>
    <submittedName>
        <fullName evidence="2">Uncharacterized protein</fullName>
    </submittedName>
</protein>
<reference evidence="2 3" key="1">
    <citation type="submission" date="2019-04" db="EMBL/GenBank/DDBJ databases">
        <title>Friends and foes A comparative genomics study of 23 Aspergillus species from section Flavi.</title>
        <authorList>
            <consortium name="DOE Joint Genome Institute"/>
            <person name="Kjaerbolling I."/>
            <person name="Vesth T."/>
            <person name="Frisvad J.C."/>
            <person name="Nybo J.L."/>
            <person name="Theobald S."/>
            <person name="Kildgaard S."/>
            <person name="Isbrandt T."/>
            <person name="Kuo A."/>
            <person name="Sato A."/>
            <person name="Lyhne E.K."/>
            <person name="Kogle M.E."/>
            <person name="Wiebenga A."/>
            <person name="Kun R.S."/>
            <person name="Lubbers R.J."/>
            <person name="Makela M.R."/>
            <person name="Barry K."/>
            <person name="Chovatia M."/>
            <person name="Clum A."/>
            <person name="Daum C."/>
            <person name="Haridas S."/>
            <person name="He G."/>
            <person name="LaButti K."/>
            <person name="Lipzen A."/>
            <person name="Mondo S."/>
            <person name="Riley R."/>
            <person name="Salamov A."/>
            <person name="Simmons B.A."/>
            <person name="Magnuson J.K."/>
            <person name="Henrissat B."/>
            <person name="Mortensen U.H."/>
            <person name="Larsen T.O."/>
            <person name="Devries R.P."/>
            <person name="Grigoriev I.V."/>
            <person name="Machida M."/>
            <person name="Baker S.E."/>
            <person name="Andersen M.R."/>
        </authorList>
    </citation>
    <scope>NUCLEOTIDE SEQUENCE [LARGE SCALE GENOMIC DNA]</scope>
    <source>
        <strain evidence="2 3">CBS 151.66</strain>
    </source>
</reference>
<proteinExistence type="predicted"/>
<organism evidence="2 3">
    <name type="scientific">Aspergillus leporis</name>
    <dbReference type="NCBI Taxonomy" id="41062"/>
    <lineage>
        <taxon>Eukaryota</taxon>
        <taxon>Fungi</taxon>
        <taxon>Dikarya</taxon>
        <taxon>Ascomycota</taxon>
        <taxon>Pezizomycotina</taxon>
        <taxon>Eurotiomycetes</taxon>
        <taxon>Eurotiomycetidae</taxon>
        <taxon>Eurotiales</taxon>
        <taxon>Aspergillaceae</taxon>
        <taxon>Aspergillus</taxon>
        <taxon>Aspergillus subgen. Circumdati</taxon>
    </lineage>
</organism>